<gene>
    <name evidence="2" type="ORF">BTJ68_05512</name>
</gene>
<feature type="region of interest" description="Disordered" evidence="1">
    <location>
        <begin position="604"/>
        <end position="629"/>
    </location>
</feature>
<accession>A0A1Z5TD41</accession>
<protein>
    <recommendedName>
        <fullName evidence="4">Pentatricopeptide repeat domain-containing protein</fullName>
    </recommendedName>
</protein>
<name>A0A1Z5TD41_HORWE</name>
<dbReference type="VEuPathDB" id="FungiDB:BTJ68_05512"/>
<organism evidence="2 3">
    <name type="scientific">Hortaea werneckii EXF-2000</name>
    <dbReference type="NCBI Taxonomy" id="1157616"/>
    <lineage>
        <taxon>Eukaryota</taxon>
        <taxon>Fungi</taxon>
        <taxon>Dikarya</taxon>
        <taxon>Ascomycota</taxon>
        <taxon>Pezizomycotina</taxon>
        <taxon>Dothideomycetes</taxon>
        <taxon>Dothideomycetidae</taxon>
        <taxon>Mycosphaerellales</taxon>
        <taxon>Teratosphaeriaceae</taxon>
        <taxon>Hortaea</taxon>
    </lineage>
</organism>
<comment type="caution">
    <text evidence="2">The sequence shown here is derived from an EMBL/GenBank/DDBJ whole genome shotgun (WGS) entry which is preliminary data.</text>
</comment>
<dbReference type="Proteomes" id="UP000194280">
    <property type="component" value="Unassembled WGS sequence"/>
</dbReference>
<dbReference type="OrthoDB" id="185373at2759"/>
<dbReference type="Gene3D" id="1.25.40.10">
    <property type="entry name" value="Tetratricopeptide repeat domain"/>
    <property type="match status" value="2"/>
</dbReference>
<dbReference type="EMBL" id="MUNK01000066">
    <property type="protein sequence ID" value="OTA33965.1"/>
    <property type="molecule type" value="Genomic_DNA"/>
</dbReference>
<dbReference type="InterPro" id="IPR011990">
    <property type="entry name" value="TPR-like_helical_dom_sf"/>
</dbReference>
<dbReference type="PANTHER" id="PTHR47938">
    <property type="entry name" value="RESPIRATORY COMPLEX I CHAPERONE (CIA84), PUTATIVE (AFU_ORTHOLOGUE AFUA_2G06020)-RELATED"/>
    <property type="match status" value="1"/>
</dbReference>
<sequence length="670" mass="74061">MQTVWSRIAQTRGTCCCPQCLHSGTAGIGRRATGSATRRAPQFLTSSTLWYSGIFAAAATFDAGVKQQRREQWDKAIAEVKQELGQPAERVTQDVKSTETDAVFSPGRGDALDALAEVGDIFSEVEPYRQRALWPANTGPPLQIHRLPPESIYATDVRREQAALRRWTPKKLEAVVLSIDALQLKVFYQMAMQNGSDWRTEASAAVPVNYRDQMFMSAEELLAAFDCKSKDLARLKRSDPELNGWQRSEQDLPLCSYSQDDQGLFHGTTRELNKSLQAIFKQHAASAITTPALLAKVAYNLSISSAPPNVHTYNTLLLGFSKAQQPLLVGSTIHSLRRTSMRPNEVTNSAILNHYTAQDDAEGFIKWIKLMRGKNGGLALARPDIRINEAGADRLIRDEERGRPDRVIQLPYPTPNVFSAIIRGMLKFSGFETALGICERMGQEGWGLCMSGLTPLLKDCARHGDWESGIAVWDQIQALKKKSTRRQGKTLVSEVVGLDAYAAMLRLCSRTGQRDKFESVWQQACRAHQGRAGVLKEVVEYQQARPNAAVAAQAELWEDLAGSTGGEESQIVTPDVRLSNRSQVDAPDITQVDGDAAPARSFATSEGTIRRDHPAHQVPPQDRLLGNESGSYVRRNNTEATKAGRKEVTGYALSIDDYFEQAEQSADMHC</sequence>
<evidence type="ECO:0000313" key="2">
    <source>
        <dbReference type="EMBL" id="OTA33965.1"/>
    </source>
</evidence>
<keyword evidence="3" id="KW-1185">Reference proteome</keyword>
<dbReference type="STRING" id="1157616.A0A1Z5TD41"/>
<dbReference type="InParanoid" id="A0A1Z5TD41"/>
<evidence type="ECO:0008006" key="4">
    <source>
        <dbReference type="Google" id="ProtNLM"/>
    </source>
</evidence>
<dbReference type="GO" id="GO:0003729">
    <property type="term" value="F:mRNA binding"/>
    <property type="evidence" value="ECO:0007669"/>
    <property type="project" value="TreeGrafter"/>
</dbReference>
<evidence type="ECO:0000256" key="1">
    <source>
        <dbReference type="SAM" id="MobiDB-lite"/>
    </source>
</evidence>
<proteinExistence type="predicted"/>
<evidence type="ECO:0000313" key="3">
    <source>
        <dbReference type="Proteomes" id="UP000194280"/>
    </source>
</evidence>
<dbReference type="PANTHER" id="PTHR47938:SF35">
    <property type="entry name" value="PENTATRICOPEPTIDE REPEAT-CONTAINING PROTEIN 4, MITOCHONDRIAL-RELATED"/>
    <property type="match status" value="1"/>
</dbReference>
<reference evidence="2 3" key="1">
    <citation type="submission" date="2017-01" db="EMBL/GenBank/DDBJ databases">
        <title>The recent genome duplication of the halophilic yeast Hortaea werneckii: insights from long-read sequencing.</title>
        <authorList>
            <person name="Sinha S."/>
            <person name="Flibotte S."/>
            <person name="Neira M."/>
            <person name="Lenassi M."/>
            <person name="Gostincar C."/>
            <person name="Stajich J.E."/>
            <person name="Nislow C.E."/>
        </authorList>
    </citation>
    <scope>NUCLEOTIDE SEQUENCE [LARGE SCALE GENOMIC DNA]</scope>
    <source>
        <strain evidence="2 3">EXF-2000</strain>
    </source>
</reference>
<dbReference type="AlphaFoldDB" id="A0A1Z5TD41"/>